<feature type="transmembrane region" description="Helical" evidence="1">
    <location>
        <begin position="215"/>
        <end position="232"/>
    </location>
</feature>
<sequence>MADDQSLAYKELARLRWLCEKACCRSCSGCSFTPVHANPTRGAGLFRRCKGCSQFQSVLVGTCFEGLRIDIGELYRLALEYVKQPLTQSPNVLALQRACGGSRTQTEHFVSCVLAAEVAEGRRRNARMSCRGALEGDAHRLRKLFVSERNPHFQDLIFQARRNRVNSGKQTPVQAVWAVHVRIAGLVHRGGKIAIAELPLKAVAKKAPPPVESCLTLLLVVLVFFLFVSHLVRNET</sequence>
<keyword evidence="1" id="KW-0812">Transmembrane</keyword>
<keyword evidence="1" id="KW-1133">Transmembrane helix</keyword>
<protein>
    <submittedName>
        <fullName evidence="2">Uncharacterized protein</fullName>
    </submittedName>
</protein>
<keyword evidence="3" id="KW-1185">Reference proteome</keyword>
<gene>
    <name evidence="2" type="ORF">SNAT2548_LOCUS77</name>
</gene>
<proteinExistence type="predicted"/>
<dbReference type="EMBL" id="CAJNDS010000001">
    <property type="protein sequence ID" value="CAE6910000.1"/>
    <property type="molecule type" value="Genomic_DNA"/>
</dbReference>
<evidence type="ECO:0000313" key="2">
    <source>
        <dbReference type="EMBL" id="CAE6910000.1"/>
    </source>
</evidence>
<comment type="caution">
    <text evidence="2">The sequence shown here is derived from an EMBL/GenBank/DDBJ whole genome shotgun (WGS) entry which is preliminary data.</text>
</comment>
<evidence type="ECO:0000313" key="3">
    <source>
        <dbReference type="Proteomes" id="UP000604046"/>
    </source>
</evidence>
<organism evidence="2 3">
    <name type="scientific">Symbiodinium natans</name>
    <dbReference type="NCBI Taxonomy" id="878477"/>
    <lineage>
        <taxon>Eukaryota</taxon>
        <taxon>Sar</taxon>
        <taxon>Alveolata</taxon>
        <taxon>Dinophyceae</taxon>
        <taxon>Suessiales</taxon>
        <taxon>Symbiodiniaceae</taxon>
        <taxon>Symbiodinium</taxon>
    </lineage>
</organism>
<reference evidence="2" key="1">
    <citation type="submission" date="2021-02" db="EMBL/GenBank/DDBJ databases">
        <authorList>
            <person name="Dougan E. K."/>
            <person name="Rhodes N."/>
            <person name="Thang M."/>
            <person name="Chan C."/>
        </authorList>
    </citation>
    <scope>NUCLEOTIDE SEQUENCE</scope>
</reference>
<dbReference type="Proteomes" id="UP000604046">
    <property type="component" value="Unassembled WGS sequence"/>
</dbReference>
<keyword evidence="1" id="KW-0472">Membrane</keyword>
<dbReference type="AlphaFoldDB" id="A0A812G4I1"/>
<evidence type="ECO:0000256" key="1">
    <source>
        <dbReference type="SAM" id="Phobius"/>
    </source>
</evidence>
<name>A0A812G4I1_9DINO</name>
<accession>A0A812G4I1</accession>